<proteinExistence type="predicted"/>
<reference evidence="1 2" key="1">
    <citation type="submission" date="2019-09" db="EMBL/GenBank/DDBJ databases">
        <title>Phylogeny of genus Pseudoclavibacter and closely related genus.</title>
        <authorList>
            <person name="Li Y."/>
        </authorList>
    </citation>
    <scope>NUCLEOTIDE SEQUENCE [LARGE SCALE GENOMIC DNA]</scope>
    <source>
        <strain evidence="1 2">DSM 23821</strain>
    </source>
</reference>
<dbReference type="SUPFAM" id="SSF55961">
    <property type="entry name" value="Bet v1-like"/>
    <property type="match status" value="1"/>
</dbReference>
<accession>A0A7J5C0T8</accession>
<gene>
    <name evidence="1" type="ORF">F8O01_03390</name>
</gene>
<evidence type="ECO:0000313" key="2">
    <source>
        <dbReference type="Proteomes" id="UP000467240"/>
    </source>
</evidence>
<organism evidence="1 2">
    <name type="scientific">Pseudoclavibacter chungangensis</name>
    <dbReference type="NCBI Taxonomy" id="587635"/>
    <lineage>
        <taxon>Bacteria</taxon>
        <taxon>Bacillati</taxon>
        <taxon>Actinomycetota</taxon>
        <taxon>Actinomycetes</taxon>
        <taxon>Micrococcales</taxon>
        <taxon>Microbacteriaceae</taxon>
        <taxon>Pseudoclavibacter</taxon>
    </lineage>
</organism>
<dbReference type="Gene3D" id="3.30.530.20">
    <property type="match status" value="1"/>
</dbReference>
<comment type="caution">
    <text evidence="1">The sequence shown here is derived from an EMBL/GenBank/DDBJ whole genome shotgun (WGS) entry which is preliminary data.</text>
</comment>
<dbReference type="AlphaFoldDB" id="A0A7J5C0T8"/>
<dbReference type="OrthoDB" id="197829at2"/>
<dbReference type="EMBL" id="WBJZ01000003">
    <property type="protein sequence ID" value="KAB1660378.1"/>
    <property type="molecule type" value="Genomic_DNA"/>
</dbReference>
<dbReference type="InterPro" id="IPR019587">
    <property type="entry name" value="Polyketide_cyclase/dehydratase"/>
</dbReference>
<dbReference type="Pfam" id="PF10604">
    <property type="entry name" value="Polyketide_cyc2"/>
    <property type="match status" value="1"/>
</dbReference>
<keyword evidence="2" id="KW-1185">Reference proteome</keyword>
<dbReference type="Proteomes" id="UP000467240">
    <property type="component" value="Unassembled WGS sequence"/>
</dbReference>
<dbReference type="InterPro" id="IPR023393">
    <property type="entry name" value="START-like_dom_sf"/>
</dbReference>
<dbReference type="RefSeq" id="WP_158039478.1">
    <property type="nucleotide sequence ID" value="NZ_JACCFV010000001.1"/>
</dbReference>
<sequence length="153" mass="17017">MPRLEVTVDVPLSPADAFTVATAVGEERAAWDPEVSHRRWVRGATRPVDDAVLFTRSPAGVRLLLRYEHVHAGTQFTLRMIKGPASLDAYGEGWRFTPLIAGGTRVTVVETCRLRVPILRRQVGALTVPFRRRALRRRLESFADACARRATAG</sequence>
<evidence type="ECO:0000313" key="1">
    <source>
        <dbReference type="EMBL" id="KAB1660378.1"/>
    </source>
</evidence>
<name>A0A7J5C0T8_9MICO</name>
<protein>
    <submittedName>
        <fullName evidence="1">SRPBCC family protein</fullName>
    </submittedName>
</protein>